<dbReference type="Proteomes" id="UP001060215">
    <property type="component" value="Chromosome 1"/>
</dbReference>
<dbReference type="EMBL" id="CM045758">
    <property type="protein sequence ID" value="KAI8032126.1"/>
    <property type="molecule type" value="Genomic_DNA"/>
</dbReference>
<organism evidence="1 2">
    <name type="scientific">Camellia lanceoleosa</name>
    <dbReference type="NCBI Taxonomy" id="1840588"/>
    <lineage>
        <taxon>Eukaryota</taxon>
        <taxon>Viridiplantae</taxon>
        <taxon>Streptophyta</taxon>
        <taxon>Embryophyta</taxon>
        <taxon>Tracheophyta</taxon>
        <taxon>Spermatophyta</taxon>
        <taxon>Magnoliopsida</taxon>
        <taxon>eudicotyledons</taxon>
        <taxon>Gunneridae</taxon>
        <taxon>Pentapetalae</taxon>
        <taxon>asterids</taxon>
        <taxon>Ericales</taxon>
        <taxon>Theaceae</taxon>
        <taxon>Camellia</taxon>
    </lineage>
</organism>
<reference evidence="1 2" key="1">
    <citation type="journal article" date="2022" name="Plant J.">
        <title>Chromosome-level genome of Camellia lanceoleosa provides a valuable resource for understanding genome evolution and self-incompatibility.</title>
        <authorList>
            <person name="Gong W."/>
            <person name="Xiao S."/>
            <person name="Wang L."/>
            <person name="Liao Z."/>
            <person name="Chang Y."/>
            <person name="Mo W."/>
            <person name="Hu G."/>
            <person name="Li W."/>
            <person name="Zhao G."/>
            <person name="Zhu H."/>
            <person name="Hu X."/>
            <person name="Ji K."/>
            <person name="Xiang X."/>
            <person name="Song Q."/>
            <person name="Yuan D."/>
            <person name="Jin S."/>
            <person name="Zhang L."/>
        </authorList>
    </citation>
    <scope>NUCLEOTIDE SEQUENCE [LARGE SCALE GENOMIC DNA]</scope>
    <source>
        <strain evidence="1">SQ_2022a</strain>
    </source>
</reference>
<comment type="caution">
    <text evidence="1">The sequence shown here is derived from an EMBL/GenBank/DDBJ whole genome shotgun (WGS) entry which is preliminary data.</text>
</comment>
<accession>A0ACC0J658</accession>
<sequence>MTKEMLSFVHAQVGLLLLFDLHFEEIEIAAIEASKILEKSSDQDLVLQHIGWIADVDQALAVRVLTSKRTD</sequence>
<protein>
    <submittedName>
        <fullName evidence="1">Uncharacterized protein</fullName>
    </submittedName>
</protein>
<evidence type="ECO:0000313" key="1">
    <source>
        <dbReference type="EMBL" id="KAI8032126.1"/>
    </source>
</evidence>
<proteinExistence type="predicted"/>
<name>A0ACC0J658_9ERIC</name>
<keyword evidence="2" id="KW-1185">Reference proteome</keyword>
<gene>
    <name evidence="1" type="ORF">LOK49_LG01G00277</name>
</gene>
<evidence type="ECO:0000313" key="2">
    <source>
        <dbReference type="Proteomes" id="UP001060215"/>
    </source>
</evidence>